<keyword evidence="9" id="KW-1185">Reference proteome</keyword>
<dbReference type="GO" id="GO:0005164">
    <property type="term" value="F:tumor necrosis factor receptor binding"/>
    <property type="evidence" value="ECO:0007669"/>
    <property type="project" value="InterPro"/>
</dbReference>
<dbReference type="InterPro" id="IPR006052">
    <property type="entry name" value="TNF_dom"/>
</dbReference>
<feature type="domain" description="THD" evidence="7">
    <location>
        <begin position="152"/>
        <end position="308"/>
    </location>
</feature>
<keyword evidence="3" id="KW-0202">Cytokine</keyword>
<dbReference type="Pfam" id="PF00229">
    <property type="entry name" value="TNF"/>
    <property type="match status" value="1"/>
</dbReference>
<evidence type="ECO:0000313" key="8">
    <source>
        <dbReference type="EMBL" id="KAI1882459.1"/>
    </source>
</evidence>
<evidence type="ECO:0000256" key="3">
    <source>
        <dbReference type="ARBA" id="ARBA00022514"/>
    </source>
</evidence>
<comment type="caution">
    <text evidence="8">The sequence shown here is derived from an EMBL/GenBank/DDBJ whole genome shotgun (WGS) entry which is preliminary data.</text>
</comment>
<dbReference type="GO" id="GO:0005615">
    <property type="term" value="C:extracellular space"/>
    <property type="evidence" value="ECO:0007669"/>
    <property type="project" value="UniProtKB-KW"/>
</dbReference>
<evidence type="ECO:0000256" key="2">
    <source>
        <dbReference type="ARBA" id="ARBA00008670"/>
    </source>
</evidence>
<evidence type="ECO:0000256" key="4">
    <source>
        <dbReference type="ARBA" id="ARBA00023136"/>
    </source>
</evidence>
<dbReference type="Gene3D" id="2.60.120.40">
    <property type="match status" value="1"/>
</dbReference>
<evidence type="ECO:0000313" key="9">
    <source>
        <dbReference type="Proteomes" id="UP000829720"/>
    </source>
</evidence>
<evidence type="ECO:0000256" key="5">
    <source>
        <dbReference type="SAM" id="MobiDB-lite"/>
    </source>
</evidence>
<dbReference type="AlphaFoldDB" id="A0A8T3CBV2"/>
<keyword evidence="6" id="KW-1133">Transmembrane helix</keyword>
<evidence type="ECO:0000259" key="7">
    <source>
        <dbReference type="PROSITE" id="PS50049"/>
    </source>
</evidence>
<protein>
    <recommendedName>
        <fullName evidence="7">THD domain-containing protein</fullName>
    </recommendedName>
</protein>
<dbReference type="GO" id="GO:0006955">
    <property type="term" value="P:immune response"/>
    <property type="evidence" value="ECO:0007669"/>
    <property type="project" value="InterPro"/>
</dbReference>
<evidence type="ECO:0000256" key="6">
    <source>
        <dbReference type="SAM" id="Phobius"/>
    </source>
</evidence>
<name>A0A8T3CBV2_9TELE</name>
<reference evidence="8" key="1">
    <citation type="submission" date="2021-01" db="EMBL/GenBank/DDBJ databases">
        <authorList>
            <person name="Zahm M."/>
            <person name="Roques C."/>
            <person name="Cabau C."/>
            <person name="Klopp C."/>
            <person name="Donnadieu C."/>
            <person name="Jouanno E."/>
            <person name="Lampietro C."/>
            <person name="Louis A."/>
            <person name="Herpin A."/>
            <person name="Echchiki A."/>
            <person name="Berthelot C."/>
            <person name="Parey E."/>
            <person name="Roest-Crollius H."/>
            <person name="Braasch I."/>
            <person name="Postlethwait J."/>
            <person name="Bobe J."/>
            <person name="Montfort J."/>
            <person name="Bouchez O."/>
            <person name="Begum T."/>
            <person name="Mejri S."/>
            <person name="Adams A."/>
            <person name="Chen W.-J."/>
            <person name="Guiguen Y."/>
        </authorList>
    </citation>
    <scope>NUCLEOTIDE SEQUENCE</scope>
    <source>
        <tissue evidence="8">Blood</tissue>
    </source>
</reference>
<evidence type="ECO:0000256" key="1">
    <source>
        <dbReference type="ARBA" id="ARBA00004370"/>
    </source>
</evidence>
<comment type="subcellular location">
    <subcellularLocation>
        <location evidence="1">Membrane</location>
    </subcellularLocation>
</comment>
<dbReference type="PROSITE" id="PS50049">
    <property type="entry name" value="THD_2"/>
    <property type="match status" value="1"/>
</dbReference>
<feature type="region of interest" description="Disordered" evidence="5">
    <location>
        <begin position="142"/>
        <end position="170"/>
    </location>
</feature>
<comment type="similarity">
    <text evidence="2">Belongs to the tumor necrosis factor family.</text>
</comment>
<organism evidence="8 9">
    <name type="scientific">Albula goreensis</name>
    <dbReference type="NCBI Taxonomy" id="1534307"/>
    <lineage>
        <taxon>Eukaryota</taxon>
        <taxon>Metazoa</taxon>
        <taxon>Chordata</taxon>
        <taxon>Craniata</taxon>
        <taxon>Vertebrata</taxon>
        <taxon>Euteleostomi</taxon>
        <taxon>Actinopterygii</taxon>
        <taxon>Neopterygii</taxon>
        <taxon>Teleostei</taxon>
        <taxon>Albuliformes</taxon>
        <taxon>Albulidae</taxon>
        <taxon>Albula</taxon>
    </lineage>
</organism>
<dbReference type="InterPro" id="IPR008983">
    <property type="entry name" value="Tumour_necrosis_fac-like_dom"/>
</dbReference>
<dbReference type="PANTHER" id="PTHR11471">
    <property type="entry name" value="TUMOR NECROSIS FACTOR FAMILY MEMBER"/>
    <property type="match status" value="1"/>
</dbReference>
<dbReference type="GO" id="GO:0016020">
    <property type="term" value="C:membrane"/>
    <property type="evidence" value="ECO:0007669"/>
    <property type="project" value="UniProtKB-SubCell"/>
</dbReference>
<keyword evidence="4 6" id="KW-0472">Membrane</keyword>
<dbReference type="OrthoDB" id="9936525at2759"/>
<dbReference type="SMART" id="SM00207">
    <property type="entry name" value="TNF"/>
    <property type="match status" value="1"/>
</dbReference>
<dbReference type="PANTHER" id="PTHR11471:SF24">
    <property type="entry name" value="TUMOR NECROSIS FACTOR LIGAND SUPERFAMILY MEMBER 15"/>
    <property type="match status" value="1"/>
</dbReference>
<keyword evidence="6" id="KW-0812">Transmembrane</keyword>
<accession>A0A8T3CBV2</accession>
<feature type="compositionally biased region" description="Basic and acidic residues" evidence="5">
    <location>
        <begin position="142"/>
        <end position="153"/>
    </location>
</feature>
<dbReference type="Proteomes" id="UP000829720">
    <property type="component" value="Unassembled WGS sequence"/>
</dbReference>
<dbReference type="SUPFAM" id="SSF49842">
    <property type="entry name" value="TNF-like"/>
    <property type="match status" value="1"/>
</dbReference>
<gene>
    <name evidence="8" type="ORF">AGOR_G00250970</name>
</gene>
<dbReference type="EMBL" id="JAERUA010000025">
    <property type="protein sequence ID" value="KAI1882459.1"/>
    <property type="molecule type" value="Genomic_DNA"/>
</dbReference>
<feature type="transmembrane region" description="Helical" evidence="6">
    <location>
        <begin position="92"/>
        <end position="115"/>
    </location>
</feature>
<dbReference type="GO" id="GO:0005125">
    <property type="term" value="F:cytokine activity"/>
    <property type="evidence" value="ECO:0007669"/>
    <property type="project" value="UniProtKB-KW"/>
</dbReference>
<sequence>MCRWCLKIELLLNAHINRACKNGVYRKPCEYCCAFLFTWRSLHSRGTMLPTSVSESSALQLEAMELGAPHLEENQLLQVLLKHCRKTRRHECLSRFAMGVLLVVTLGIFCFVRIIPQDNYSIRKDVESTEYVSEYAAAARQAEPRTMKDEKPRAHLTSPSPPESTSSPCAEKLNHSRNILKWEAHEGDAYTHGFKYEERDRALIVPQDGFYSLYLQITYRKPQSFSCKSNTIHFIVEVVKRSDSYSNQDTEVMTTHDWMPCDPKYRKSVPSYGVYQLNKKDKLMVRVSEPDLVDLSNERLTYFGALLTN</sequence>
<proteinExistence type="inferred from homology"/>